<protein>
    <recommendedName>
        <fullName evidence="2">serine--tRNA ligase</fullName>
        <ecNumber evidence="2">6.1.1.11</ecNumber>
    </recommendedName>
    <alternativeName>
        <fullName evidence="7">Seryl-tRNA synthetase</fullName>
    </alternativeName>
</protein>
<evidence type="ECO:0000256" key="5">
    <source>
        <dbReference type="ARBA" id="ARBA00022840"/>
    </source>
</evidence>
<dbReference type="PROSITE" id="PS50862">
    <property type="entry name" value="AA_TRNA_LIGASE_II"/>
    <property type="match status" value="1"/>
</dbReference>
<dbReference type="PRINTS" id="PR00981">
    <property type="entry name" value="TRNASYNTHSER"/>
</dbReference>
<evidence type="ECO:0000256" key="6">
    <source>
        <dbReference type="ARBA" id="ARBA00023146"/>
    </source>
</evidence>
<feature type="chain" id="PRO_5008146080" description="serine--tRNA ligase" evidence="8">
    <location>
        <begin position="24"/>
        <end position="325"/>
    </location>
</feature>
<sequence>LNHHLSICIIVFAYSFSAQISIAVPLLPHYGLNIHFESADALCTSKGSRHDSDKPQCVCPVGTHLRLTDTTVGAGPRTYYFGGPLAQLELALVQFALDRLNQTGFSLVSVPDILPEPIIEACGFPTRGIRSQVYRLCTSPGSELTYCLSGTAEMGLASFCAGRTFDYDDGTTSTAVGLCAVSRCFRQEAPHQEPPLYRVHQFTKVDLFRWPTDAMFDNLVRLQIGMFADLGLHFRVLEMPTSELGSSAHRKIDIEAWMPGSEMFGEVNTIISTFLQFQFLQPSTMHFRAVFWLPIWIKRQNEDWNVESRVKRKIENSYRLLKLRE</sequence>
<evidence type="ECO:0000256" key="1">
    <source>
        <dbReference type="ARBA" id="ARBA00010728"/>
    </source>
</evidence>
<organism evidence="10">
    <name type="scientific">Echinostoma caproni</name>
    <dbReference type="NCBI Taxonomy" id="27848"/>
    <lineage>
        <taxon>Eukaryota</taxon>
        <taxon>Metazoa</taxon>
        <taxon>Spiralia</taxon>
        <taxon>Lophotrochozoa</taxon>
        <taxon>Platyhelminthes</taxon>
        <taxon>Trematoda</taxon>
        <taxon>Digenea</taxon>
        <taxon>Plagiorchiida</taxon>
        <taxon>Echinostomata</taxon>
        <taxon>Echinostomatoidea</taxon>
        <taxon>Echinostomatidae</taxon>
        <taxon>Echinostoma</taxon>
    </lineage>
</organism>
<keyword evidence="5" id="KW-0067">ATP-binding</keyword>
<dbReference type="InterPro" id="IPR002314">
    <property type="entry name" value="aa-tRNA-synt_IIb"/>
</dbReference>
<dbReference type="GO" id="GO:0006434">
    <property type="term" value="P:seryl-tRNA aminoacylation"/>
    <property type="evidence" value="ECO:0007669"/>
    <property type="project" value="InterPro"/>
</dbReference>
<keyword evidence="3" id="KW-0436">Ligase</keyword>
<name>A0A183B6U1_9TREM</name>
<feature type="domain" description="Aminoacyl-transfer RNA synthetases class-II family profile" evidence="9">
    <location>
        <begin position="92"/>
        <end position="269"/>
    </location>
</feature>
<dbReference type="Gene3D" id="3.30.930.10">
    <property type="entry name" value="Bira Bifunctional Protein, Domain 2"/>
    <property type="match status" value="1"/>
</dbReference>
<accession>A0A183B6U1</accession>
<evidence type="ECO:0000256" key="8">
    <source>
        <dbReference type="SAM" id="SignalP"/>
    </source>
</evidence>
<keyword evidence="6" id="KW-0030">Aminoacyl-tRNA synthetase</keyword>
<evidence type="ECO:0000259" key="9">
    <source>
        <dbReference type="PROSITE" id="PS50862"/>
    </source>
</evidence>
<keyword evidence="4" id="KW-0547">Nucleotide-binding</keyword>
<dbReference type="InterPro" id="IPR045864">
    <property type="entry name" value="aa-tRNA-synth_II/BPL/LPL"/>
</dbReference>
<comment type="similarity">
    <text evidence="1">Belongs to the class-II aminoacyl-tRNA synthetase family. Type-1 seryl-tRNA synthetase subfamily.</text>
</comment>
<reference evidence="10" key="1">
    <citation type="submission" date="2016-06" db="UniProtKB">
        <authorList>
            <consortium name="WormBaseParasite"/>
        </authorList>
    </citation>
    <scope>IDENTIFICATION</scope>
</reference>
<dbReference type="EC" id="6.1.1.11" evidence="2"/>
<evidence type="ECO:0000256" key="4">
    <source>
        <dbReference type="ARBA" id="ARBA00022741"/>
    </source>
</evidence>
<dbReference type="InterPro" id="IPR002317">
    <property type="entry name" value="Ser-tRNA-ligase_type_1"/>
</dbReference>
<dbReference type="WBParaSite" id="ECPE_0001496601-mRNA-1">
    <property type="protein sequence ID" value="ECPE_0001496601-mRNA-1"/>
    <property type="gene ID" value="ECPE_0001496601"/>
</dbReference>
<dbReference type="SUPFAM" id="SSF55681">
    <property type="entry name" value="Class II aaRS and biotin synthetases"/>
    <property type="match status" value="1"/>
</dbReference>
<evidence type="ECO:0000256" key="7">
    <source>
        <dbReference type="ARBA" id="ARBA00031113"/>
    </source>
</evidence>
<dbReference type="AlphaFoldDB" id="A0A183B6U1"/>
<evidence type="ECO:0000256" key="3">
    <source>
        <dbReference type="ARBA" id="ARBA00022598"/>
    </source>
</evidence>
<feature type="signal peptide" evidence="8">
    <location>
        <begin position="1"/>
        <end position="23"/>
    </location>
</feature>
<keyword evidence="8" id="KW-0732">Signal</keyword>
<evidence type="ECO:0000313" key="10">
    <source>
        <dbReference type="WBParaSite" id="ECPE_0001496601-mRNA-1"/>
    </source>
</evidence>
<dbReference type="InterPro" id="IPR006195">
    <property type="entry name" value="aa-tRNA-synth_II"/>
</dbReference>
<proteinExistence type="inferred from homology"/>
<dbReference type="PANTHER" id="PTHR11778">
    <property type="entry name" value="SERYL-TRNA SYNTHETASE"/>
    <property type="match status" value="1"/>
</dbReference>
<evidence type="ECO:0000256" key="2">
    <source>
        <dbReference type="ARBA" id="ARBA00012840"/>
    </source>
</evidence>
<dbReference type="Pfam" id="PF00587">
    <property type="entry name" value="tRNA-synt_2b"/>
    <property type="match status" value="1"/>
</dbReference>
<dbReference type="GO" id="GO:0004828">
    <property type="term" value="F:serine-tRNA ligase activity"/>
    <property type="evidence" value="ECO:0007669"/>
    <property type="project" value="UniProtKB-EC"/>
</dbReference>
<dbReference type="GO" id="GO:0005524">
    <property type="term" value="F:ATP binding"/>
    <property type="evidence" value="ECO:0007669"/>
    <property type="project" value="UniProtKB-KW"/>
</dbReference>